<dbReference type="Proteomes" id="UP001360560">
    <property type="component" value="Unassembled WGS sequence"/>
</dbReference>
<organism evidence="1 2">
    <name type="scientific">Saccharomycopsis crataegensis</name>
    <dbReference type="NCBI Taxonomy" id="43959"/>
    <lineage>
        <taxon>Eukaryota</taxon>
        <taxon>Fungi</taxon>
        <taxon>Dikarya</taxon>
        <taxon>Ascomycota</taxon>
        <taxon>Saccharomycotina</taxon>
        <taxon>Saccharomycetes</taxon>
        <taxon>Saccharomycopsidaceae</taxon>
        <taxon>Saccharomycopsis</taxon>
    </lineage>
</organism>
<keyword evidence="2" id="KW-1185">Reference proteome</keyword>
<evidence type="ECO:0000313" key="2">
    <source>
        <dbReference type="Proteomes" id="UP001360560"/>
    </source>
</evidence>
<dbReference type="GeneID" id="90071832"/>
<dbReference type="AlphaFoldDB" id="A0AAV5QI74"/>
<evidence type="ECO:0000313" key="1">
    <source>
        <dbReference type="EMBL" id="GMM33853.1"/>
    </source>
</evidence>
<name>A0AAV5QI74_9ASCO</name>
<accession>A0AAV5QI74</accession>
<dbReference type="RefSeq" id="XP_064850853.1">
    <property type="nucleotide sequence ID" value="XM_064994781.1"/>
</dbReference>
<proteinExistence type="predicted"/>
<sequence>MLPEKVDHVASPGYDVRFRNLPIVVEIFADIEGWSAVKQTRCEMERKKKKKKNNNNNNNCQQVLVEEVFYSSFDTVGTHHMVTSVTVETVRKLLSRPMDSAASATVPSDDLVGVGVPGVGGLWERQSGMVVIAHGERRRISAI</sequence>
<protein>
    <submittedName>
        <fullName evidence="1">Uncharacterized protein</fullName>
    </submittedName>
</protein>
<reference evidence="1 2" key="1">
    <citation type="journal article" date="2023" name="Elife">
        <title>Identification of key yeast species and microbe-microbe interactions impacting larval growth of Drosophila in the wild.</title>
        <authorList>
            <person name="Mure A."/>
            <person name="Sugiura Y."/>
            <person name="Maeda R."/>
            <person name="Honda K."/>
            <person name="Sakurai N."/>
            <person name="Takahashi Y."/>
            <person name="Watada M."/>
            <person name="Katoh T."/>
            <person name="Gotoh A."/>
            <person name="Gotoh Y."/>
            <person name="Taniguchi I."/>
            <person name="Nakamura K."/>
            <person name="Hayashi T."/>
            <person name="Katayama T."/>
            <person name="Uemura T."/>
            <person name="Hattori Y."/>
        </authorList>
    </citation>
    <scope>NUCLEOTIDE SEQUENCE [LARGE SCALE GENOMIC DNA]</scope>
    <source>
        <strain evidence="1 2">SC-9</strain>
    </source>
</reference>
<comment type="caution">
    <text evidence="1">The sequence shown here is derived from an EMBL/GenBank/DDBJ whole genome shotgun (WGS) entry which is preliminary data.</text>
</comment>
<dbReference type="EMBL" id="BTFZ01000002">
    <property type="protein sequence ID" value="GMM33853.1"/>
    <property type="molecule type" value="Genomic_DNA"/>
</dbReference>
<gene>
    <name evidence="1" type="ORF">DASC09_011780</name>
</gene>